<dbReference type="AlphaFoldDB" id="A0A841FPH7"/>
<name>A0A841FPH7_9ACTN</name>
<reference evidence="1 2" key="1">
    <citation type="submission" date="2020-08" db="EMBL/GenBank/DDBJ databases">
        <title>Genomic Encyclopedia of Type Strains, Phase IV (KMG-IV): sequencing the most valuable type-strain genomes for metagenomic binning, comparative biology and taxonomic classification.</title>
        <authorList>
            <person name="Goeker M."/>
        </authorList>
    </citation>
    <scope>NUCLEOTIDE SEQUENCE [LARGE SCALE GENOMIC DNA]</scope>
    <source>
        <strain evidence="1 2">YIM 65646</strain>
    </source>
</reference>
<protein>
    <recommendedName>
        <fullName evidence="3">Alpha/beta hydrolase</fullName>
    </recommendedName>
</protein>
<gene>
    <name evidence="1" type="ORF">HNR73_003319</name>
</gene>
<sequence length="191" mass="20411">MTDATVTKRALIIPGGRGGPYTPWCLYPADAAESRGADVDYMWWSRMDPGVGLTHLEGDERGPWTDVDLAPAFATHGPAKSLVIAKSLGSFATGFAAEHGNPAVWLTPLLISPRIVDGLRRATAPFLLIGGTGDRSWNSALARELTPYVHEIPDADHGFYVPGGLGESLKVMGGIVAAVENFLDETVWPKD</sequence>
<dbReference type="EMBL" id="JACHGT010000006">
    <property type="protein sequence ID" value="MBB6035462.1"/>
    <property type="molecule type" value="Genomic_DNA"/>
</dbReference>
<dbReference type="SUPFAM" id="SSF53474">
    <property type="entry name" value="alpha/beta-Hydrolases"/>
    <property type="match status" value="1"/>
</dbReference>
<proteinExistence type="predicted"/>
<dbReference type="InterPro" id="IPR029058">
    <property type="entry name" value="AB_hydrolase_fold"/>
</dbReference>
<dbReference type="Proteomes" id="UP000548476">
    <property type="component" value="Unassembled WGS sequence"/>
</dbReference>
<accession>A0A841FPH7</accession>
<evidence type="ECO:0000313" key="1">
    <source>
        <dbReference type="EMBL" id="MBB6035462.1"/>
    </source>
</evidence>
<organism evidence="1 2">
    <name type="scientific">Phytomonospora endophytica</name>
    <dbReference type="NCBI Taxonomy" id="714109"/>
    <lineage>
        <taxon>Bacteria</taxon>
        <taxon>Bacillati</taxon>
        <taxon>Actinomycetota</taxon>
        <taxon>Actinomycetes</taxon>
        <taxon>Micromonosporales</taxon>
        <taxon>Micromonosporaceae</taxon>
        <taxon>Phytomonospora</taxon>
    </lineage>
</organism>
<evidence type="ECO:0000313" key="2">
    <source>
        <dbReference type="Proteomes" id="UP000548476"/>
    </source>
</evidence>
<dbReference type="RefSeq" id="WP_239121903.1">
    <property type="nucleotide sequence ID" value="NZ_BONT01000002.1"/>
</dbReference>
<keyword evidence="2" id="KW-1185">Reference proteome</keyword>
<evidence type="ECO:0008006" key="3">
    <source>
        <dbReference type="Google" id="ProtNLM"/>
    </source>
</evidence>
<dbReference type="Gene3D" id="3.40.50.1820">
    <property type="entry name" value="alpha/beta hydrolase"/>
    <property type="match status" value="1"/>
</dbReference>
<comment type="caution">
    <text evidence="1">The sequence shown here is derived from an EMBL/GenBank/DDBJ whole genome shotgun (WGS) entry which is preliminary data.</text>
</comment>